<reference evidence="4" key="1">
    <citation type="journal article" date="2021" name="PeerJ">
        <title>Extensive microbial diversity within the chicken gut microbiome revealed by metagenomics and culture.</title>
        <authorList>
            <person name="Gilroy R."/>
            <person name="Ravi A."/>
            <person name="Getino M."/>
            <person name="Pursley I."/>
            <person name="Horton D.L."/>
            <person name="Alikhan N.F."/>
            <person name="Baker D."/>
            <person name="Gharbi K."/>
            <person name="Hall N."/>
            <person name="Watson M."/>
            <person name="Adriaenssens E.M."/>
            <person name="Foster-Nyarko E."/>
            <person name="Jarju S."/>
            <person name="Secka A."/>
            <person name="Antonio M."/>
            <person name="Oren A."/>
            <person name="Chaudhuri R.R."/>
            <person name="La Ragione R."/>
            <person name="Hildebrand F."/>
            <person name="Pallen M.J."/>
        </authorList>
    </citation>
    <scope>NUCLEOTIDE SEQUENCE</scope>
    <source>
        <strain evidence="4">ChiGjej6B6-14162</strain>
    </source>
</reference>
<dbReference type="Proteomes" id="UP000886740">
    <property type="component" value="Unassembled WGS sequence"/>
</dbReference>
<sequence length="440" mass="49712">MGILLIYTLQSAFCLTLFYLFYKWALADETFFRLNRGLLLAFWPLALLLPAIPLLLGKEVITTTALPGNDLEMVNSLMTTHGPQGKSLEQLYGLWLPMTCVVYLAGVIAVSAKIFIAYLQLRHLIGSGRQIEQGAFHLVLVKDKLAPFSWTRYIVISEKDYRDNPKEILAHELAHIRHHHSWDLILADAFIAWQWFNPAAWLLKREMRAVHEYEADDAVLSVGIEARSYQMLLIKKAVGSSRYTLANSFNHSTLKKRITMMLKEKSSPWARARYLCLVPLAALSVVAIAHPAVARVSDRLTTVKVTDLWAMSQEKEPEVMPQYPGGEKEFYRFMAMRFKYPVPALEAEKEGLVDCTITIGQDGQVGPIQVTESADPALEAEVIRVLRQMPAWEPAMLDGKPTEAHVPFSVLFRFDDSQPGPNPEAQVIVTGYRPDKKTED</sequence>
<proteinExistence type="predicted"/>
<feature type="transmembrane region" description="Helical" evidence="2">
    <location>
        <begin position="6"/>
        <end position="25"/>
    </location>
</feature>
<feature type="transmembrane region" description="Helical" evidence="2">
    <location>
        <begin position="94"/>
        <end position="119"/>
    </location>
</feature>
<reference evidence="4" key="2">
    <citation type="submission" date="2021-04" db="EMBL/GenBank/DDBJ databases">
        <authorList>
            <person name="Gilroy R."/>
        </authorList>
    </citation>
    <scope>NUCLEOTIDE SEQUENCE</scope>
    <source>
        <strain evidence="4">ChiGjej6B6-14162</strain>
    </source>
</reference>
<dbReference type="InterPro" id="IPR051045">
    <property type="entry name" value="TonB-dependent_transducer"/>
</dbReference>
<dbReference type="PROSITE" id="PS52015">
    <property type="entry name" value="TONB_CTD"/>
    <property type="match status" value="1"/>
</dbReference>
<dbReference type="Pfam" id="PF03544">
    <property type="entry name" value="TonB_C"/>
    <property type="match status" value="1"/>
</dbReference>
<dbReference type="AlphaFoldDB" id="A0A9D1X6I4"/>
<dbReference type="EMBL" id="DXEL01000019">
    <property type="protein sequence ID" value="HIX73802.1"/>
    <property type="molecule type" value="Genomic_DNA"/>
</dbReference>
<name>A0A9D1X6I4_9BACT</name>
<feature type="region of interest" description="Disordered" evidence="1">
    <location>
        <begin position="415"/>
        <end position="440"/>
    </location>
</feature>
<keyword evidence="2" id="KW-0812">Transmembrane</keyword>
<gene>
    <name evidence="4" type="ORF">H9977_01945</name>
</gene>
<dbReference type="GO" id="GO:0098797">
    <property type="term" value="C:plasma membrane protein complex"/>
    <property type="evidence" value="ECO:0007669"/>
    <property type="project" value="TreeGrafter"/>
</dbReference>
<dbReference type="PANTHER" id="PTHR33446:SF2">
    <property type="entry name" value="PROTEIN TONB"/>
    <property type="match status" value="1"/>
</dbReference>
<evidence type="ECO:0000313" key="4">
    <source>
        <dbReference type="EMBL" id="HIX73802.1"/>
    </source>
</evidence>
<feature type="transmembrane region" description="Helical" evidence="2">
    <location>
        <begin position="272"/>
        <end position="293"/>
    </location>
</feature>
<keyword evidence="2" id="KW-1133">Transmembrane helix</keyword>
<dbReference type="Pfam" id="PF05569">
    <property type="entry name" value="Peptidase_M56"/>
    <property type="match status" value="1"/>
</dbReference>
<dbReference type="Gene3D" id="3.30.1150.10">
    <property type="match status" value="1"/>
</dbReference>
<comment type="caution">
    <text evidence="4">The sequence shown here is derived from an EMBL/GenBank/DDBJ whole genome shotgun (WGS) entry which is preliminary data.</text>
</comment>
<feature type="domain" description="TonB C-terminal" evidence="3">
    <location>
        <begin position="325"/>
        <end position="421"/>
    </location>
</feature>
<dbReference type="GO" id="GO:0031992">
    <property type="term" value="F:energy transducer activity"/>
    <property type="evidence" value="ECO:0007669"/>
    <property type="project" value="TreeGrafter"/>
</dbReference>
<evidence type="ECO:0000256" key="1">
    <source>
        <dbReference type="SAM" id="MobiDB-lite"/>
    </source>
</evidence>
<dbReference type="GO" id="GO:0055085">
    <property type="term" value="P:transmembrane transport"/>
    <property type="evidence" value="ECO:0007669"/>
    <property type="project" value="InterPro"/>
</dbReference>
<keyword evidence="2" id="KW-0472">Membrane</keyword>
<dbReference type="SUPFAM" id="SSF74653">
    <property type="entry name" value="TolA/TonB C-terminal domain"/>
    <property type="match status" value="1"/>
</dbReference>
<dbReference type="InterPro" id="IPR037682">
    <property type="entry name" value="TonB_C"/>
</dbReference>
<protein>
    <submittedName>
        <fullName evidence="4">M56 family metallopeptidase</fullName>
    </submittedName>
</protein>
<evidence type="ECO:0000256" key="2">
    <source>
        <dbReference type="SAM" id="Phobius"/>
    </source>
</evidence>
<organism evidence="4 5">
    <name type="scientific">Candidatus Parabacteroides intestinipullorum</name>
    <dbReference type="NCBI Taxonomy" id="2838723"/>
    <lineage>
        <taxon>Bacteria</taxon>
        <taxon>Pseudomonadati</taxon>
        <taxon>Bacteroidota</taxon>
        <taxon>Bacteroidia</taxon>
        <taxon>Bacteroidales</taxon>
        <taxon>Tannerellaceae</taxon>
        <taxon>Parabacteroides</taxon>
    </lineage>
</organism>
<evidence type="ECO:0000259" key="3">
    <source>
        <dbReference type="PROSITE" id="PS52015"/>
    </source>
</evidence>
<dbReference type="InterPro" id="IPR008756">
    <property type="entry name" value="Peptidase_M56"/>
</dbReference>
<feature type="transmembrane region" description="Helical" evidence="2">
    <location>
        <begin position="37"/>
        <end position="56"/>
    </location>
</feature>
<evidence type="ECO:0000313" key="5">
    <source>
        <dbReference type="Proteomes" id="UP000886740"/>
    </source>
</evidence>
<accession>A0A9D1X6I4</accession>
<dbReference type="PANTHER" id="PTHR33446">
    <property type="entry name" value="PROTEIN TONB-RELATED"/>
    <property type="match status" value="1"/>
</dbReference>
<dbReference type="CDD" id="cd07341">
    <property type="entry name" value="M56_BlaR1_MecR1_like"/>
    <property type="match status" value="1"/>
</dbReference>